<dbReference type="InterPro" id="IPR001849">
    <property type="entry name" value="PH_domain"/>
</dbReference>
<dbReference type="PROSITE" id="PS50009">
    <property type="entry name" value="RASGEF_CAT"/>
    <property type="match status" value="1"/>
</dbReference>
<proteinExistence type="predicted"/>
<dbReference type="InterPro" id="IPR050729">
    <property type="entry name" value="Rho-GAP"/>
</dbReference>
<accession>A0A9P6X676</accession>
<comment type="caution">
    <text evidence="8">The sequence shown here is derived from an EMBL/GenBank/DDBJ whole genome shotgun (WGS) entry which is preliminary data.</text>
</comment>
<dbReference type="Pfam" id="PF00617">
    <property type="entry name" value="RasGEF"/>
    <property type="match status" value="2"/>
</dbReference>
<dbReference type="GO" id="GO:0005737">
    <property type="term" value="C:cytoplasm"/>
    <property type="evidence" value="ECO:0007669"/>
    <property type="project" value="TreeGrafter"/>
</dbReference>
<dbReference type="CDD" id="cd06224">
    <property type="entry name" value="REM"/>
    <property type="match status" value="1"/>
</dbReference>
<dbReference type="GO" id="GO:0005096">
    <property type="term" value="F:GTPase activator activity"/>
    <property type="evidence" value="ECO:0007669"/>
    <property type="project" value="UniProtKB-KW"/>
</dbReference>
<dbReference type="SMART" id="SM00229">
    <property type="entry name" value="RasGEFN"/>
    <property type="match status" value="1"/>
</dbReference>
<feature type="domain" description="PH" evidence="4">
    <location>
        <begin position="142"/>
        <end position="363"/>
    </location>
</feature>
<dbReference type="SMART" id="SM00147">
    <property type="entry name" value="RasGEF"/>
    <property type="match status" value="1"/>
</dbReference>
<evidence type="ECO:0000256" key="1">
    <source>
        <dbReference type="ARBA" id="ARBA00022468"/>
    </source>
</evidence>
<dbReference type="InterPro" id="IPR041681">
    <property type="entry name" value="PH_9"/>
</dbReference>
<feature type="domain" description="Rho-GAP" evidence="7">
    <location>
        <begin position="1939"/>
        <end position="2130"/>
    </location>
</feature>
<evidence type="ECO:0000313" key="8">
    <source>
        <dbReference type="EMBL" id="KAG1305839.1"/>
    </source>
</evidence>
<evidence type="ECO:0000256" key="3">
    <source>
        <dbReference type="SAM" id="MobiDB-lite"/>
    </source>
</evidence>
<dbReference type="PROSITE" id="PS50003">
    <property type="entry name" value="PH_DOMAIN"/>
    <property type="match status" value="2"/>
</dbReference>
<evidence type="ECO:0000256" key="2">
    <source>
        <dbReference type="PROSITE-ProRule" id="PRU00168"/>
    </source>
</evidence>
<dbReference type="Gene3D" id="2.30.29.30">
    <property type="entry name" value="Pleckstrin-homology domain (PH domain)/Phosphotyrosine-binding domain (PTB)"/>
    <property type="match status" value="2"/>
</dbReference>
<protein>
    <submittedName>
        <fullName evidence="8">Uncharacterized protein</fullName>
    </submittedName>
</protein>
<name>A0A9P6X676_RHIOR</name>
<dbReference type="Gene3D" id="1.20.870.10">
    <property type="entry name" value="Son of sevenless (SoS) protein Chain: S domain 1"/>
    <property type="match status" value="2"/>
</dbReference>
<evidence type="ECO:0000259" key="4">
    <source>
        <dbReference type="PROSITE" id="PS50003"/>
    </source>
</evidence>
<dbReference type="SUPFAM" id="SSF50729">
    <property type="entry name" value="PH domain-like"/>
    <property type="match status" value="2"/>
</dbReference>
<dbReference type="GO" id="GO:0005085">
    <property type="term" value="F:guanyl-nucleotide exchange factor activity"/>
    <property type="evidence" value="ECO:0007669"/>
    <property type="project" value="UniProtKB-KW"/>
</dbReference>
<dbReference type="GO" id="GO:0007264">
    <property type="term" value="P:small GTPase-mediated signal transduction"/>
    <property type="evidence" value="ECO:0007669"/>
    <property type="project" value="InterPro"/>
</dbReference>
<keyword evidence="9" id="KW-1185">Reference proteome</keyword>
<evidence type="ECO:0000259" key="7">
    <source>
        <dbReference type="PROSITE" id="PS50238"/>
    </source>
</evidence>
<evidence type="ECO:0000259" key="6">
    <source>
        <dbReference type="PROSITE" id="PS50212"/>
    </source>
</evidence>
<dbReference type="PROSITE" id="PS50238">
    <property type="entry name" value="RHOGAP"/>
    <property type="match status" value="1"/>
</dbReference>
<feature type="domain" description="N-terminal Ras-GEF" evidence="6">
    <location>
        <begin position="429"/>
        <end position="539"/>
    </location>
</feature>
<dbReference type="Gene3D" id="1.10.555.10">
    <property type="entry name" value="Rho GTPase activation protein"/>
    <property type="match status" value="1"/>
</dbReference>
<sequence length="2148" mass="245349">MNSRKVKNINDTIPNSSGEQLGSRNNAFNFIKTRFFPNNNNADGFQKSVDSNNRKNLQSSNSLAAYPQSSLVSDPVSQVAVKPTSRSFDELPVSKSPHQKIKGQRPMSMMAMESLLVHSSNLIPISRRNRSNTRPEKRVSLIVLREGYLFKKTDFRPFHKQSKLDRGWKLYKVILRGHKLYLFKVHGESPLRSLFPSSPSLSISSSIDNNSSTTSLKLASSEFDQEAQQAFFHNSINSAQGSLFMELDQIIMQPKRQVQLVMDSNYLYVCYRSNKKQLWKIEQKISIQQLKVIQLNSCVDSMDSPISPTSVNSQQSDLFLNSNLGNMVFNISFINKSLMLGVYSTQNLHAGQTWVQTFQSICQKKYIFIEEDLFSSKSNSSIDCRESIDPSVTSTATTAHDLEPGMDSKMYNVTQRYHHDLLREYRHDNSVYIIGGTMTALVHELLFTDSVDYLHIFLLNYSTFTTGLCVLNEIKALALDLSTKLDTRILNLFTFWCDNFALDVMGDVASGMISVLENINTVDTAKVKKLVLNTVNENAKFAGGDEIKNQHNIQRLNDQERMKAVEIETSLGNNYDSVDLTNLSIDGFSPALFLNISPCSFAEQVYLFHSSQHSKHRQALMNPLSYLPRPQTSTEMLNSLLFTTASPHFLTKLIRNHVLIDSQQQQQQDGVLLRAQLLKHWILVGIKLLELGDIGGWCAVSMGICSVGIVRLRDTWKLIERSLAETVQTQWARILTEHGLFEQSIWSETWERENRTNFAKVLDLNRADTLPFFGTIRQAVDRQRRRPTKSLGPNIINFEECECIYRIIKQGLIEWKQQSNRSNFNKNIQLVEPLQLFFEHSVTDLVSVPHDLKYLQESSLACEPKIFGQVHNCHKLNSNEIMADLKPPSSSSLQFPAILESCTLSENGKNLIYPSKQMEFDNVDSKGASPYSHLHHSEGNILEAVYTNRFTDRKGFRRRTFNSSSDIDPTAANSDLRSSKNDVVESISSKSWFGSISSSRQNSIYSSEVIQKNFVSQTFNGEIDLSILQGELIFATSVILKGKKKHHLPMKRTESLHSVQFLKQEEYTEDDTNSFDQSELLVTVKGAHFDHLIECLISSVSFYHDLLKEQWENAFLNEELQHQVDRVVMDDENFINVFFIAYRSYYTSAQLLNALHRKYLDAKSKCKWTTKRKNTKLRLMETYFPSNILQGSSNDDIDQAEVDVNTYDWKKMSSIQLRILNLISFWVEEYPYDFIDEPEFIRQTNTFLNNAKDDLHSWCSLLKNYLQRHKEQNEDCQNVKQKGLTETLSTGSKIEKIISKLEYRFIHNSLSPCYHMKSIQFNTECLSNAQDLYYRLMHNSQPFVATIWPTTNKQVPLSVSHEPLEQATKSFIDDYSPEYLLEQVDRNVIQLFECISIQDWAQTFDVLEAQCGDLYAWLPARKPSRTLKISTAFATVIGAPSSHTSDYHVLPDEVVVSDIFTAIQGAKRSVVSPSAFSDDDLMLAFPGSIQYLCCMHFIIRSWAIHEISSSKIDLKTRVMRIEKFLKIVLLSKVCNERMALFPELIGSESIKKRVPGFVEYAIASALISPEVRLFSKAWNDIAAKYGQSDLDSLETLINKMQSTNSVTGSTSLTAPSSSYQVEKPVTVVPSLGWILERVVEICFSMPDTIDKKENMINFDKKRYLYHFLELVINVQADINEKEKQYTKDKCLNLSFFISPNPTKMNWEGLKEYASRENKRGIAQGTSSSINLLGSSSRSQGSKTAVFNKLIAKQIDKLKRDFKERDRVDKDLLALQHKLQKKQMEQAKSFEKQDKPYNVMPRINSFFKGLRPVSMVSSPIQHVFSLNNNEYPLTATKASTVINLIHSTTSIASTYIKRDFVFRIVTEEGGQYLFQAMDRPDMQGWMSQINDAAREGAVKRQSVLAAESLDNECERRKSAILTEASSRNKPTSHRKSVYGVSLDVLMQNRHIPLIVEKCIQEIEKRGLEEVGIYRVAGTGSIVTALKKEFNKEINKVDLSDQKWADINVIADAFKQFLRELPEPLLTYKYYDEFINASASEDHDQRVYLIKEVLKKLPSSNYVLLKRIIEHFVTVTDFEAINHMYATNLAIVFGPTLLQPAPGPASFVTTMSNLGHHQNTVKYLILNYHYLFDVESEEVEAKDEQSLIME</sequence>
<dbReference type="Proteomes" id="UP000716291">
    <property type="component" value="Unassembled WGS sequence"/>
</dbReference>
<keyword evidence="1" id="KW-0343">GTPase activation</keyword>
<keyword evidence="2" id="KW-0344">Guanine-nucleotide releasing factor</keyword>
<dbReference type="InterPro" id="IPR000651">
    <property type="entry name" value="Ras-like_Gua-exchang_fac_N"/>
</dbReference>
<dbReference type="SMART" id="SM00324">
    <property type="entry name" value="RhoGAP"/>
    <property type="match status" value="1"/>
</dbReference>
<dbReference type="InterPro" id="IPR000198">
    <property type="entry name" value="RhoGAP_dom"/>
</dbReference>
<dbReference type="PROSITE" id="PS50212">
    <property type="entry name" value="RASGEF_NTER"/>
    <property type="match status" value="2"/>
</dbReference>
<reference evidence="8" key="1">
    <citation type="journal article" date="2020" name="Microb. Genom.">
        <title>Genetic diversity of clinical and environmental Mucorales isolates obtained from an investigation of mucormycosis cases among solid organ transplant recipients.</title>
        <authorList>
            <person name="Nguyen M.H."/>
            <person name="Kaul D."/>
            <person name="Muto C."/>
            <person name="Cheng S.J."/>
            <person name="Richter R.A."/>
            <person name="Bruno V.M."/>
            <person name="Liu G."/>
            <person name="Beyhan S."/>
            <person name="Sundermann A.J."/>
            <person name="Mounaud S."/>
            <person name="Pasculle A.W."/>
            <person name="Nierman W.C."/>
            <person name="Driscoll E."/>
            <person name="Cumbie R."/>
            <person name="Clancy C.J."/>
            <person name="Dupont C.L."/>
        </authorList>
    </citation>
    <scope>NUCLEOTIDE SEQUENCE</scope>
    <source>
        <strain evidence="8">GL11</strain>
    </source>
</reference>
<dbReference type="PANTHER" id="PTHR23176:SF133">
    <property type="entry name" value="GTPASE-ACTIVATING PROTEIN PAC-1"/>
    <property type="match status" value="1"/>
</dbReference>
<dbReference type="InterPro" id="IPR008936">
    <property type="entry name" value="Rho_GTPase_activation_prot"/>
</dbReference>
<feature type="domain" description="Ras-GEF" evidence="5">
    <location>
        <begin position="597"/>
        <end position="865"/>
    </location>
</feature>
<feature type="domain" description="PH" evidence="4">
    <location>
        <begin position="1858"/>
        <end position="1893"/>
    </location>
</feature>
<evidence type="ECO:0000259" key="5">
    <source>
        <dbReference type="PROSITE" id="PS50009"/>
    </source>
</evidence>
<dbReference type="InterPro" id="IPR011993">
    <property type="entry name" value="PH-like_dom_sf"/>
</dbReference>
<dbReference type="InterPro" id="IPR023578">
    <property type="entry name" value="Ras_GEF_dom_sf"/>
</dbReference>
<dbReference type="InterPro" id="IPR036964">
    <property type="entry name" value="RASGEF_cat_dom_sf"/>
</dbReference>
<feature type="region of interest" description="Disordered" evidence="3">
    <location>
        <begin position="1"/>
        <end position="23"/>
    </location>
</feature>
<dbReference type="EMBL" id="JAANQT010001269">
    <property type="protein sequence ID" value="KAG1305839.1"/>
    <property type="molecule type" value="Genomic_DNA"/>
</dbReference>
<gene>
    <name evidence="8" type="ORF">G6F64_008060</name>
</gene>
<feature type="domain" description="N-terminal Ras-GEF" evidence="6">
    <location>
        <begin position="1107"/>
        <end position="1270"/>
    </location>
</feature>
<dbReference type="OrthoDB" id="79452at2759"/>
<feature type="compositionally biased region" description="Polar residues" evidence="3">
    <location>
        <begin position="8"/>
        <end position="23"/>
    </location>
</feature>
<dbReference type="Pfam" id="PF00620">
    <property type="entry name" value="RhoGAP"/>
    <property type="match status" value="1"/>
</dbReference>
<dbReference type="InterPro" id="IPR001895">
    <property type="entry name" value="RASGEF_cat_dom"/>
</dbReference>
<evidence type="ECO:0000313" key="9">
    <source>
        <dbReference type="Proteomes" id="UP000716291"/>
    </source>
</evidence>
<dbReference type="SUPFAM" id="SSF48366">
    <property type="entry name" value="Ras GEF"/>
    <property type="match status" value="2"/>
</dbReference>
<organism evidence="8 9">
    <name type="scientific">Rhizopus oryzae</name>
    <name type="common">Mucormycosis agent</name>
    <name type="synonym">Rhizopus arrhizus var. delemar</name>
    <dbReference type="NCBI Taxonomy" id="64495"/>
    <lineage>
        <taxon>Eukaryota</taxon>
        <taxon>Fungi</taxon>
        <taxon>Fungi incertae sedis</taxon>
        <taxon>Mucoromycota</taxon>
        <taxon>Mucoromycotina</taxon>
        <taxon>Mucoromycetes</taxon>
        <taxon>Mucorales</taxon>
        <taxon>Mucorineae</taxon>
        <taxon>Rhizopodaceae</taxon>
        <taxon>Rhizopus</taxon>
    </lineage>
</organism>
<dbReference type="PANTHER" id="PTHR23176">
    <property type="entry name" value="RHO/RAC/CDC GTPASE-ACTIVATING PROTEIN"/>
    <property type="match status" value="1"/>
</dbReference>
<dbReference type="Pfam" id="PF00618">
    <property type="entry name" value="RasGEF_N"/>
    <property type="match status" value="1"/>
</dbReference>
<dbReference type="Gene3D" id="1.10.840.10">
    <property type="entry name" value="Ras guanine-nucleotide exchange factors catalytic domain"/>
    <property type="match status" value="2"/>
</dbReference>
<dbReference type="SUPFAM" id="SSF48350">
    <property type="entry name" value="GTPase activation domain, GAP"/>
    <property type="match status" value="1"/>
</dbReference>
<dbReference type="SMART" id="SM00233">
    <property type="entry name" value="PH"/>
    <property type="match status" value="2"/>
</dbReference>
<dbReference type="Pfam" id="PF15410">
    <property type="entry name" value="PH_9"/>
    <property type="match status" value="1"/>
</dbReference>